<dbReference type="RefSeq" id="XP_013246324.1">
    <property type="nucleotide sequence ID" value="XM_013390870.1"/>
</dbReference>
<dbReference type="OMA" id="MEWNDGS"/>
<dbReference type="GeneID" id="25263497"/>
<evidence type="ECO:0000313" key="3">
    <source>
        <dbReference type="EMBL" id="KDN53485.1"/>
    </source>
</evidence>
<dbReference type="Proteomes" id="UP000027361">
    <property type="component" value="Unassembled WGS sequence"/>
</dbReference>
<feature type="transmembrane region" description="Helical" evidence="2">
    <location>
        <begin position="353"/>
        <end position="372"/>
    </location>
</feature>
<evidence type="ECO:0000313" key="4">
    <source>
        <dbReference type="Proteomes" id="UP000027361"/>
    </source>
</evidence>
<protein>
    <recommendedName>
        <fullName evidence="5">Thioredoxin-like fold domain-containing protein</fullName>
    </recommendedName>
</protein>
<dbReference type="EMBL" id="JMSN01000002">
    <property type="protein sequence ID" value="KDN53485.1"/>
    <property type="molecule type" value="Genomic_DNA"/>
</dbReference>
<keyword evidence="2" id="KW-1133">Transmembrane helix</keyword>
<feature type="compositionally biased region" description="Polar residues" evidence="1">
    <location>
        <begin position="90"/>
        <end position="104"/>
    </location>
</feature>
<feature type="region of interest" description="Disordered" evidence="1">
    <location>
        <begin position="218"/>
        <end position="239"/>
    </location>
</feature>
<evidence type="ECO:0000256" key="2">
    <source>
        <dbReference type="SAM" id="Phobius"/>
    </source>
</evidence>
<dbReference type="AlphaFoldDB" id="A0A066WS26"/>
<gene>
    <name evidence="3" type="ORF">K437DRAFT_253190</name>
</gene>
<keyword evidence="4" id="KW-1185">Reference proteome</keyword>
<feature type="region of interest" description="Disordered" evidence="1">
    <location>
        <begin position="90"/>
        <end position="113"/>
    </location>
</feature>
<name>A0A066WS26_TILAU</name>
<comment type="caution">
    <text evidence="3">The sequence shown here is derived from an EMBL/GenBank/DDBJ whole genome shotgun (WGS) entry which is preliminary data.</text>
</comment>
<proteinExistence type="predicted"/>
<keyword evidence="2" id="KW-0812">Transmembrane</keyword>
<organism evidence="3 4">
    <name type="scientific">Tilletiaria anomala (strain ATCC 24038 / CBS 436.72 / UBC 951)</name>
    <dbReference type="NCBI Taxonomy" id="1037660"/>
    <lineage>
        <taxon>Eukaryota</taxon>
        <taxon>Fungi</taxon>
        <taxon>Dikarya</taxon>
        <taxon>Basidiomycota</taxon>
        <taxon>Ustilaginomycotina</taxon>
        <taxon>Exobasidiomycetes</taxon>
        <taxon>Georgefischeriales</taxon>
        <taxon>Tilletiariaceae</taxon>
        <taxon>Tilletiaria</taxon>
    </lineage>
</organism>
<dbReference type="InParanoid" id="A0A066WS26"/>
<accession>A0A066WS26</accession>
<sequence>MAALPPPNVDPASIEVAGFERPGARTPRRSVSFGVEDSVTVSAMPSADGASAAGIGAGAGGANGAVLNDMSTSSSVASIPVSVSAAGFSAQPSSHPTLSGQPTLRSALKPSASQYKKLPPAVQYQHPDPLLRRLRLVDERGKAINLRKHFGRDVKCVGFYFSSQWAGQPLKEYHKTITNFCLRHPNEFKVVYVSVDVDEQWYKAGIKGKPWVSMVWTDGSSPDPSSSETPSSATTTATQKDLAAMPHPSAALYNAENFLLAGEADIDESLSHSDTSGEAYLRPFSRVHLASKLNIIAAPTLCVYHLPSGKMLDWNVRMAKLNPSREADTWERWQKGEKVASAGVIDVVARRPFTFVLFFISIIYFLFVRIAGPEYNYVARFLLQLDQKYSPIP</sequence>
<keyword evidence="2" id="KW-0472">Membrane</keyword>
<dbReference type="Gene3D" id="3.40.30.10">
    <property type="entry name" value="Glutaredoxin"/>
    <property type="match status" value="1"/>
</dbReference>
<reference evidence="3 4" key="1">
    <citation type="submission" date="2014-05" db="EMBL/GenBank/DDBJ databases">
        <title>Draft genome sequence of a rare smut relative, Tilletiaria anomala UBC 951.</title>
        <authorList>
            <consortium name="DOE Joint Genome Institute"/>
            <person name="Toome M."/>
            <person name="Kuo A."/>
            <person name="Henrissat B."/>
            <person name="Lipzen A."/>
            <person name="Tritt A."/>
            <person name="Yoshinaga Y."/>
            <person name="Zane M."/>
            <person name="Barry K."/>
            <person name="Grigoriev I.V."/>
            <person name="Spatafora J.W."/>
            <person name="Aimea M.C."/>
        </authorList>
    </citation>
    <scope>NUCLEOTIDE SEQUENCE [LARGE SCALE GENOMIC DNA]</scope>
    <source>
        <strain evidence="3 4">UBC 951</strain>
    </source>
</reference>
<feature type="compositionally biased region" description="Low complexity" evidence="1">
    <location>
        <begin position="218"/>
        <end position="238"/>
    </location>
</feature>
<dbReference type="OrthoDB" id="409136at2759"/>
<evidence type="ECO:0000256" key="1">
    <source>
        <dbReference type="SAM" id="MobiDB-lite"/>
    </source>
</evidence>
<dbReference type="HOGENOM" id="CLU_055850_0_0_1"/>
<evidence type="ECO:0008006" key="5">
    <source>
        <dbReference type="Google" id="ProtNLM"/>
    </source>
</evidence>